<dbReference type="GO" id="GO:0016747">
    <property type="term" value="F:acyltransferase activity, transferring groups other than amino-acyl groups"/>
    <property type="evidence" value="ECO:0007669"/>
    <property type="project" value="TreeGrafter"/>
</dbReference>
<protein>
    <submittedName>
        <fullName evidence="2">Esterase</fullName>
    </submittedName>
</protein>
<accession>A0A1Y1BPG0</accession>
<dbReference type="Gene3D" id="3.40.50.1820">
    <property type="entry name" value="alpha/beta hydrolase"/>
    <property type="match status" value="1"/>
</dbReference>
<dbReference type="InterPro" id="IPR000801">
    <property type="entry name" value="Esterase-like"/>
</dbReference>
<dbReference type="EMBL" id="AP018112">
    <property type="protein sequence ID" value="BAX60936.1"/>
    <property type="molecule type" value="Genomic_DNA"/>
</dbReference>
<name>A0A1Y1BPG0_9BURK</name>
<reference evidence="2 3" key="1">
    <citation type="journal article" date="2017" name="Genome Announc.">
        <title>Complete Genome Sequence of Burkholderia stabilis FERMP-21014.</title>
        <authorList>
            <person name="Konishi K."/>
            <person name="Kumagai T."/>
            <person name="Sakasegawa S."/>
            <person name="Tamura T."/>
        </authorList>
    </citation>
    <scope>NUCLEOTIDE SEQUENCE [LARGE SCALE GENOMIC DNA]</scope>
    <source>
        <strain evidence="2 3">FERMP-21014</strain>
    </source>
</reference>
<gene>
    <name evidence="2" type="ORF">BSFP_038020</name>
</gene>
<keyword evidence="1" id="KW-0732">Signal</keyword>
<dbReference type="Pfam" id="PF00756">
    <property type="entry name" value="Esterase"/>
    <property type="match status" value="1"/>
</dbReference>
<organism evidence="2 3">
    <name type="scientific">Burkholderia stabilis</name>
    <dbReference type="NCBI Taxonomy" id="95485"/>
    <lineage>
        <taxon>Bacteria</taxon>
        <taxon>Pseudomonadati</taxon>
        <taxon>Pseudomonadota</taxon>
        <taxon>Betaproteobacteria</taxon>
        <taxon>Burkholderiales</taxon>
        <taxon>Burkholderiaceae</taxon>
        <taxon>Burkholderia</taxon>
        <taxon>Burkholderia cepacia complex</taxon>
    </lineage>
</organism>
<feature type="signal peptide" evidence="1">
    <location>
        <begin position="1"/>
        <end position="25"/>
    </location>
</feature>
<dbReference type="InterPro" id="IPR029058">
    <property type="entry name" value="AB_hydrolase_fold"/>
</dbReference>
<evidence type="ECO:0000313" key="3">
    <source>
        <dbReference type="Proteomes" id="UP000218432"/>
    </source>
</evidence>
<dbReference type="PANTHER" id="PTHR48098:SF1">
    <property type="entry name" value="DIACYLGLYCEROL ACYLTRANSFERASE_MYCOLYLTRANSFERASE AG85A"/>
    <property type="match status" value="1"/>
</dbReference>
<evidence type="ECO:0000256" key="1">
    <source>
        <dbReference type="SAM" id="SignalP"/>
    </source>
</evidence>
<dbReference type="PANTHER" id="PTHR48098">
    <property type="entry name" value="ENTEROCHELIN ESTERASE-RELATED"/>
    <property type="match status" value="1"/>
</dbReference>
<proteinExistence type="predicted"/>
<evidence type="ECO:0000313" key="2">
    <source>
        <dbReference type="EMBL" id="BAX60936.1"/>
    </source>
</evidence>
<feature type="chain" id="PRO_5012304886" evidence="1">
    <location>
        <begin position="26"/>
        <end position="296"/>
    </location>
</feature>
<dbReference type="Proteomes" id="UP000218432">
    <property type="component" value="Chromosome 2"/>
</dbReference>
<sequence length="296" mass="32699">MRGPMYVARACWLLLLLAVTSPAFAFHARVVAIPSAAMSETLRATVVLPDDYARANRNGERYPVVYLLHGSGGDHTDWTSNTHIAALADRYRVILVMPDGGHESWYIDSPFDSGSRYETFIGDEVVSYVDSHFRTIATQRARAITGLSMGGFGALRIALDRPDTFGAVGSISGAVDPRCCEDEPGIDHVFGDPGRHPSFWNRNVIVESARAFVRAHLDLTIDCGRDDAFVGSNRTLHERLVALGVPHDYAERPGGHTWDYWSNAIRYQMRFFAASFQHRGYAFHPADPAPGMTRAG</sequence>
<dbReference type="InterPro" id="IPR050583">
    <property type="entry name" value="Mycobacterial_A85_antigen"/>
</dbReference>
<dbReference type="AlphaFoldDB" id="A0A1Y1BPG0"/>
<dbReference type="SUPFAM" id="SSF53474">
    <property type="entry name" value="alpha/beta-Hydrolases"/>
    <property type="match status" value="1"/>
</dbReference>